<dbReference type="PROSITE" id="PS51720">
    <property type="entry name" value="G_AIG1"/>
    <property type="match status" value="1"/>
</dbReference>
<dbReference type="Pfam" id="PF04548">
    <property type="entry name" value="AIG1"/>
    <property type="match status" value="1"/>
</dbReference>
<keyword evidence="4" id="KW-1133">Transmembrane helix</keyword>
<reference evidence="6 7" key="1">
    <citation type="submission" date="2024-02" db="EMBL/GenBank/DDBJ databases">
        <title>Chromosome-level genome assembly of the Eurasian Minnow (Phoxinus phoxinus).</title>
        <authorList>
            <person name="Oriowo T.O."/>
            <person name="Martin S."/>
            <person name="Stange M."/>
            <person name="Chrysostomakis Y."/>
            <person name="Brown T."/>
            <person name="Winkler S."/>
            <person name="Kukowka S."/>
            <person name="Myers E.W."/>
            <person name="Bohne A."/>
        </authorList>
    </citation>
    <scope>NUCLEOTIDE SEQUENCE [LARGE SCALE GENOMIC DNA]</scope>
    <source>
        <strain evidence="6">ZFMK-TIS-60720</strain>
        <tissue evidence="6">Whole Organism</tissue>
    </source>
</reference>
<evidence type="ECO:0000256" key="3">
    <source>
        <dbReference type="ARBA" id="ARBA00023134"/>
    </source>
</evidence>
<evidence type="ECO:0000256" key="2">
    <source>
        <dbReference type="ARBA" id="ARBA00022741"/>
    </source>
</evidence>
<dbReference type="PANTHER" id="PTHR10903:SF188">
    <property type="entry name" value="GTPASE IMAP FAMILY MEMBER 2-LIKE-RELATED"/>
    <property type="match status" value="1"/>
</dbReference>
<evidence type="ECO:0000256" key="4">
    <source>
        <dbReference type="SAM" id="Phobius"/>
    </source>
</evidence>
<evidence type="ECO:0000313" key="7">
    <source>
        <dbReference type="Proteomes" id="UP001364617"/>
    </source>
</evidence>
<dbReference type="InterPro" id="IPR045058">
    <property type="entry name" value="GIMA/IAN/Toc"/>
</dbReference>
<dbReference type="AlphaFoldDB" id="A0AAN9D9B6"/>
<organism evidence="6 7">
    <name type="scientific">Phoxinus phoxinus</name>
    <name type="common">Eurasian minnow</name>
    <dbReference type="NCBI Taxonomy" id="58324"/>
    <lineage>
        <taxon>Eukaryota</taxon>
        <taxon>Metazoa</taxon>
        <taxon>Chordata</taxon>
        <taxon>Craniata</taxon>
        <taxon>Vertebrata</taxon>
        <taxon>Euteleostomi</taxon>
        <taxon>Actinopterygii</taxon>
        <taxon>Neopterygii</taxon>
        <taxon>Teleostei</taxon>
        <taxon>Ostariophysi</taxon>
        <taxon>Cypriniformes</taxon>
        <taxon>Leuciscidae</taxon>
        <taxon>Phoxininae</taxon>
        <taxon>Phoxinus</taxon>
    </lineage>
</organism>
<gene>
    <name evidence="6" type="ORF">R3I93_005645</name>
</gene>
<evidence type="ECO:0000259" key="5">
    <source>
        <dbReference type="PROSITE" id="PS51720"/>
    </source>
</evidence>
<evidence type="ECO:0000313" key="6">
    <source>
        <dbReference type="EMBL" id="KAK7165639.1"/>
    </source>
</evidence>
<keyword evidence="4" id="KW-0472">Membrane</keyword>
<keyword evidence="7" id="KW-1185">Reference proteome</keyword>
<name>A0AAN9D9B6_9TELE</name>
<keyword evidence="2" id="KW-0547">Nucleotide-binding</keyword>
<dbReference type="GO" id="GO:0005525">
    <property type="term" value="F:GTP binding"/>
    <property type="evidence" value="ECO:0007669"/>
    <property type="project" value="UniProtKB-KW"/>
</dbReference>
<feature type="transmembrane region" description="Helical" evidence="4">
    <location>
        <begin position="262"/>
        <end position="289"/>
    </location>
</feature>
<dbReference type="PANTHER" id="PTHR10903">
    <property type="entry name" value="GTPASE, IMAP FAMILY MEMBER-RELATED"/>
    <property type="match status" value="1"/>
</dbReference>
<dbReference type="InterPro" id="IPR006703">
    <property type="entry name" value="G_AIG1"/>
</dbReference>
<dbReference type="Proteomes" id="UP001364617">
    <property type="component" value="Unassembled WGS sequence"/>
</dbReference>
<sequence length="301" mass="31866">MRRNSMGHPPDMIMLLGSTGSGKSASRNTIIGVRETFDDDFSPEAVTRICQSAETELGGQTITVIDTVGLSDTSVKITDAQTQIERMITLHGVDVFLLVIKLGETFTVENSKVVQWILDNSGVTFSKHSIVLFTHGDQLHEPIEDYLRECETLQSVVDQCSGRYHVFNNKNEDRSQVTELLEKTESLRMMNAYKRYTEQDYKQTQNRKALLLKKCAAGAAGGAAVGGLAGAVVGAMGGYAGGGAAAGGGVAMASMMGTAVTVGQAALLGAAGGAALAAVAVGSGVYFLARKYISKEKDKSN</sequence>
<comment type="caution">
    <text evidence="6">The sequence shown here is derived from an EMBL/GenBank/DDBJ whole genome shotgun (WGS) entry which is preliminary data.</text>
</comment>
<dbReference type="SUPFAM" id="SSF52540">
    <property type="entry name" value="P-loop containing nucleoside triphosphate hydrolases"/>
    <property type="match status" value="1"/>
</dbReference>
<protein>
    <recommendedName>
        <fullName evidence="5">AIG1-type G domain-containing protein</fullName>
    </recommendedName>
</protein>
<comment type="similarity">
    <text evidence="1">Belongs to the TRAFAC class TrmE-Era-EngA-EngB-Septin-like GTPase superfamily. AIG1/Toc34/Toc159-like paraseptin GTPase family. IAN subfamily.</text>
</comment>
<feature type="domain" description="AIG1-type G" evidence="5">
    <location>
        <begin position="8"/>
        <end position="205"/>
    </location>
</feature>
<dbReference type="FunFam" id="3.40.50.300:FF:000366">
    <property type="entry name" value="GTPase, IMAP family member 2"/>
    <property type="match status" value="1"/>
</dbReference>
<keyword evidence="4" id="KW-0812">Transmembrane</keyword>
<proteinExistence type="inferred from homology"/>
<dbReference type="InterPro" id="IPR027417">
    <property type="entry name" value="P-loop_NTPase"/>
</dbReference>
<keyword evidence="3" id="KW-0342">GTP-binding</keyword>
<feature type="transmembrane region" description="Helical" evidence="4">
    <location>
        <begin position="215"/>
        <end position="242"/>
    </location>
</feature>
<evidence type="ECO:0000256" key="1">
    <source>
        <dbReference type="ARBA" id="ARBA00008535"/>
    </source>
</evidence>
<accession>A0AAN9D9B6</accession>
<dbReference type="EMBL" id="JAYKXH010000006">
    <property type="protein sequence ID" value="KAK7165639.1"/>
    <property type="molecule type" value="Genomic_DNA"/>
</dbReference>
<dbReference type="Gene3D" id="3.40.50.300">
    <property type="entry name" value="P-loop containing nucleotide triphosphate hydrolases"/>
    <property type="match status" value="1"/>
</dbReference>